<dbReference type="GO" id="GO:0016567">
    <property type="term" value="P:protein ubiquitination"/>
    <property type="evidence" value="ECO:0007669"/>
    <property type="project" value="UniProtKB-ARBA"/>
</dbReference>
<dbReference type="AlphaFoldDB" id="A1C708"/>
<evidence type="ECO:0000256" key="6">
    <source>
        <dbReference type="ARBA" id="ARBA00022786"/>
    </source>
</evidence>
<comment type="catalytic activity">
    <reaction evidence="1">
        <text>S-ubiquitinyl-[E2 ubiquitin-conjugating enzyme]-L-cysteine + [acceptor protein]-L-lysine = [E2 ubiquitin-conjugating enzyme]-L-cysteine + N(6)-ubiquitinyl-[acceptor protein]-L-lysine.</text>
        <dbReference type="EC" id="2.3.2.27"/>
    </reaction>
</comment>
<dbReference type="VEuPathDB" id="FungiDB:ACLA_072120"/>
<feature type="compositionally biased region" description="Low complexity" evidence="9">
    <location>
        <begin position="154"/>
        <end position="163"/>
    </location>
</feature>
<dbReference type="OMA" id="GDRMFCH"/>
<keyword evidence="4" id="KW-0479">Metal-binding</keyword>
<dbReference type="Proteomes" id="UP000006701">
    <property type="component" value="Unassembled WGS sequence"/>
</dbReference>
<dbReference type="GO" id="GO:0005634">
    <property type="term" value="C:nucleus"/>
    <property type="evidence" value="ECO:0007669"/>
    <property type="project" value="TreeGrafter"/>
</dbReference>
<dbReference type="PROSITE" id="PS50089">
    <property type="entry name" value="ZF_RING_2"/>
    <property type="match status" value="1"/>
</dbReference>
<evidence type="ECO:0000256" key="7">
    <source>
        <dbReference type="ARBA" id="ARBA00022833"/>
    </source>
</evidence>
<dbReference type="HOGENOM" id="CLU_021597_0_0_1"/>
<dbReference type="EMBL" id="DS027045">
    <property type="protein sequence ID" value="EAW14179.1"/>
    <property type="molecule type" value="Genomic_DNA"/>
</dbReference>
<feature type="region of interest" description="Disordered" evidence="9">
    <location>
        <begin position="357"/>
        <end position="451"/>
    </location>
</feature>
<dbReference type="GeneID" id="4708245"/>
<feature type="compositionally biased region" description="Polar residues" evidence="9">
    <location>
        <begin position="104"/>
        <end position="128"/>
    </location>
</feature>
<feature type="compositionally biased region" description="Low complexity" evidence="9">
    <location>
        <begin position="389"/>
        <end position="402"/>
    </location>
</feature>
<organism evidence="11 12">
    <name type="scientific">Aspergillus clavatus (strain ATCC 1007 / CBS 513.65 / DSM 816 / NCTC 3887 / NRRL 1 / QM 1276 / 107)</name>
    <dbReference type="NCBI Taxonomy" id="344612"/>
    <lineage>
        <taxon>Eukaryota</taxon>
        <taxon>Fungi</taxon>
        <taxon>Dikarya</taxon>
        <taxon>Ascomycota</taxon>
        <taxon>Pezizomycotina</taxon>
        <taxon>Eurotiomycetes</taxon>
        <taxon>Eurotiomycetidae</taxon>
        <taxon>Eurotiales</taxon>
        <taxon>Aspergillaceae</taxon>
        <taxon>Aspergillus</taxon>
        <taxon>Aspergillus subgen. Fumigati</taxon>
    </lineage>
</organism>
<dbReference type="InterPro" id="IPR051834">
    <property type="entry name" value="RING_finger_E3_ligase"/>
</dbReference>
<dbReference type="InterPro" id="IPR001841">
    <property type="entry name" value="Znf_RING"/>
</dbReference>
<dbReference type="SMART" id="SM00184">
    <property type="entry name" value="RING"/>
    <property type="match status" value="1"/>
</dbReference>
<evidence type="ECO:0000256" key="8">
    <source>
        <dbReference type="PROSITE-ProRule" id="PRU00175"/>
    </source>
</evidence>
<dbReference type="STRING" id="344612.A1C708"/>
<keyword evidence="7" id="KW-0862">Zinc</keyword>
<evidence type="ECO:0000256" key="4">
    <source>
        <dbReference type="ARBA" id="ARBA00022723"/>
    </source>
</evidence>
<evidence type="ECO:0000313" key="12">
    <source>
        <dbReference type="Proteomes" id="UP000006701"/>
    </source>
</evidence>
<dbReference type="InterPro" id="IPR013083">
    <property type="entry name" value="Znf_RING/FYVE/PHD"/>
</dbReference>
<dbReference type="SUPFAM" id="SSF57850">
    <property type="entry name" value="RING/U-box"/>
    <property type="match status" value="1"/>
</dbReference>
<keyword evidence="3" id="KW-0808">Transferase</keyword>
<feature type="domain" description="RING-type" evidence="10">
    <location>
        <begin position="314"/>
        <end position="355"/>
    </location>
</feature>
<evidence type="ECO:0000256" key="1">
    <source>
        <dbReference type="ARBA" id="ARBA00000900"/>
    </source>
</evidence>
<evidence type="ECO:0000259" key="10">
    <source>
        <dbReference type="PROSITE" id="PS50089"/>
    </source>
</evidence>
<dbReference type="RefSeq" id="XP_001275605.1">
    <property type="nucleotide sequence ID" value="XM_001275604.1"/>
</dbReference>
<evidence type="ECO:0000256" key="2">
    <source>
        <dbReference type="ARBA" id="ARBA00012483"/>
    </source>
</evidence>
<reference evidence="11 12" key="1">
    <citation type="journal article" date="2008" name="PLoS Genet.">
        <title>Genomic islands in the pathogenic filamentous fungus Aspergillus fumigatus.</title>
        <authorList>
            <person name="Fedorova N.D."/>
            <person name="Khaldi N."/>
            <person name="Joardar V.S."/>
            <person name="Maiti R."/>
            <person name="Amedeo P."/>
            <person name="Anderson M.J."/>
            <person name="Crabtree J."/>
            <person name="Silva J.C."/>
            <person name="Badger J.H."/>
            <person name="Albarraq A."/>
            <person name="Angiuoli S."/>
            <person name="Bussey H."/>
            <person name="Bowyer P."/>
            <person name="Cotty P.J."/>
            <person name="Dyer P.S."/>
            <person name="Egan A."/>
            <person name="Galens K."/>
            <person name="Fraser-Liggett C.M."/>
            <person name="Haas B.J."/>
            <person name="Inman J.M."/>
            <person name="Kent R."/>
            <person name="Lemieux S."/>
            <person name="Malavazi I."/>
            <person name="Orvis J."/>
            <person name="Roemer T."/>
            <person name="Ronning C.M."/>
            <person name="Sundaram J.P."/>
            <person name="Sutton G."/>
            <person name="Turner G."/>
            <person name="Venter J.C."/>
            <person name="White O.R."/>
            <person name="Whitty B.R."/>
            <person name="Youngman P."/>
            <person name="Wolfe K.H."/>
            <person name="Goldman G.H."/>
            <person name="Wortman J.R."/>
            <person name="Jiang B."/>
            <person name="Denning D.W."/>
            <person name="Nierman W.C."/>
        </authorList>
    </citation>
    <scope>NUCLEOTIDE SEQUENCE [LARGE SCALE GENOMIC DNA]</scope>
    <source>
        <strain evidence="12">ATCC 1007 / CBS 513.65 / DSM 816 / NCTC 3887 / NRRL 1</strain>
    </source>
</reference>
<proteinExistence type="predicted"/>
<dbReference type="Gene3D" id="3.30.40.10">
    <property type="entry name" value="Zinc/RING finger domain, C3HC4 (zinc finger)"/>
    <property type="match status" value="1"/>
</dbReference>
<keyword evidence="6" id="KW-0833">Ubl conjugation pathway</keyword>
<evidence type="ECO:0000256" key="5">
    <source>
        <dbReference type="ARBA" id="ARBA00022771"/>
    </source>
</evidence>
<evidence type="ECO:0000256" key="3">
    <source>
        <dbReference type="ARBA" id="ARBA00022679"/>
    </source>
</evidence>
<dbReference type="eggNOG" id="KOG0800">
    <property type="taxonomic scope" value="Eukaryota"/>
</dbReference>
<feature type="region of interest" description="Disordered" evidence="9">
    <location>
        <begin position="154"/>
        <end position="213"/>
    </location>
</feature>
<dbReference type="FunFam" id="3.30.40.10:FF:000127">
    <property type="entry name" value="E3 ubiquitin-protein ligase RNF181"/>
    <property type="match status" value="1"/>
</dbReference>
<feature type="compositionally biased region" description="Basic and acidic residues" evidence="9">
    <location>
        <begin position="182"/>
        <end position="191"/>
    </location>
</feature>
<evidence type="ECO:0000313" key="11">
    <source>
        <dbReference type="EMBL" id="EAW14179.1"/>
    </source>
</evidence>
<evidence type="ECO:0000256" key="9">
    <source>
        <dbReference type="SAM" id="MobiDB-lite"/>
    </source>
</evidence>
<feature type="compositionally biased region" description="Polar residues" evidence="9">
    <location>
        <begin position="403"/>
        <end position="418"/>
    </location>
</feature>
<dbReference type="GO" id="GO:0008270">
    <property type="term" value="F:zinc ion binding"/>
    <property type="evidence" value="ECO:0007669"/>
    <property type="project" value="UniProtKB-KW"/>
</dbReference>
<dbReference type="PANTHER" id="PTHR45931:SF3">
    <property type="entry name" value="RING ZINC FINGER-CONTAINING PROTEIN"/>
    <property type="match status" value="1"/>
</dbReference>
<dbReference type="OrthoDB" id="8062037at2759"/>
<dbReference type="PANTHER" id="PTHR45931">
    <property type="entry name" value="SI:CH211-59O9.10"/>
    <property type="match status" value="1"/>
</dbReference>
<keyword evidence="12" id="KW-1185">Reference proteome</keyword>
<dbReference type="KEGG" id="act:ACLA_072120"/>
<dbReference type="CDD" id="cd16454">
    <property type="entry name" value="RING-H2_PA-TM-RING"/>
    <property type="match status" value="1"/>
</dbReference>
<dbReference type="GO" id="GO:0006511">
    <property type="term" value="P:ubiquitin-dependent protein catabolic process"/>
    <property type="evidence" value="ECO:0007669"/>
    <property type="project" value="TreeGrafter"/>
</dbReference>
<name>A1C708_ASPCL</name>
<sequence>MADAGDRMFCHACGGVWLKDAANGLNCPHCQSDFTEIIEIPPDTEEPSPRPSQDSALHDGHAQPQVNPWADHNPWANQEDQDDQFPWRPGYSHRTYRSPDGRWTFTTTATNLGGRSFATGQASNQQRQMPIDPLMPVMRSLDTIFQGLAATYRQGQNQNPNQNRSQDRDHGDSTGQANGSDSDTHRLREDSPEFTPTDRLFPRDADGPQPMAPPLGTLGDILELLRADFGGNTTGGVRVMTGPNPLAILSTLLNVDRHGDAVYSQEELDRVISQLIDQNINRTGAPPAPESAIQSLPKKKVDEEMLGHEGKAECSICMESVEVGTEVTVLPCKHWFHYACIEAWLTQHNTCPHCRRGIDSSNQTEGTSRNPVVIGDSPEPISPQRRRSSVQQQQQPPHSGQPATWSEQQSWNNPQAHTSETDEQGQQHSSHSDGGGGFAGWVRSHFGGNQS</sequence>
<feature type="compositionally biased region" description="Polar residues" evidence="9">
    <location>
        <begin position="359"/>
        <end position="370"/>
    </location>
</feature>
<gene>
    <name evidence="11" type="ORF">ACLA_072120</name>
</gene>
<feature type="region of interest" description="Disordered" evidence="9">
    <location>
        <begin position="41"/>
        <end position="128"/>
    </location>
</feature>
<dbReference type="Pfam" id="PF13639">
    <property type="entry name" value="zf-RING_2"/>
    <property type="match status" value="1"/>
</dbReference>
<dbReference type="GO" id="GO:0061630">
    <property type="term" value="F:ubiquitin protein ligase activity"/>
    <property type="evidence" value="ECO:0007669"/>
    <property type="project" value="UniProtKB-EC"/>
</dbReference>
<dbReference type="EC" id="2.3.2.27" evidence="2"/>
<accession>A1C708</accession>
<keyword evidence="5 8" id="KW-0863">Zinc-finger</keyword>
<protein>
    <recommendedName>
        <fullName evidence="2">RING-type E3 ubiquitin transferase</fullName>
        <ecNumber evidence="2">2.3.2.27</ecNumber>
    </recommendedName>
</protein>